<dbReference type="Proteomes" id="UP000504630">
    <property type="component" value="Chromosome 9"/>
</dbReference>
<feature type="compositionally biased region" description="Basic and acidic residues" evidence="1">
    <location>
        <begin position="134"/>
        <end position="150"/>
    </location>
</feature>
<organism evidence="2 3">
    <name type="scientific">Cottoperca gobio</name>
    <name type="common">Frogmouth</name>
    <name type="synonym">Aphritis gobio</name>
    <dbReference type="NCBI Taxonomy" id="56716"/>
    <lineage>
        <taxon>Eukaryota</taxon>
        <taxon>Metazoa</taxon>
        <taxon>Chordata</taxon>
        <taxon>Craniata</taxon>
        <taxon>Vertebrata</taxon>
        <taxon>Euteleostomi</taxon>
        <taxon>Actinopterygii</taxon>
        <taxon>Neopterygii</taxon>
        <taxon>Teleostei</taxon>
        <taxon>Neoteleostei</taxon>
        <taxon>Acanthomorphata</taxon>
        <taxon>Eupercaria</taxon>
        <taxon>Perciformes</taxon>
        <taxon>Notothenioidei</taxon>
        <taxon>Bovichtidae</taxon>
        <taxon>Cottoperca</taxon>
    </lineage>
</organism>
<gene>
    <name evidence="3" type="primary">LOC115013677</name>
</gene>
<keyword evidence="2" id="KW-1185">Reference proteome</keyword>
<sequence length="311" mass="32835">MTDSAVKPRSQSCHLNVCCILQSSYGYFLSQFGEDHPQTSSSKEFLCTITKQAVKVERSLRQAGADCMEQTVECLTSTSDAVLEQMVLMTGIRSITHRDGLQEYRKKHKELKAAVAKELGFIVTNGIVTSIVNEEEKSSDQETGNGKEAEGGGSPAVEDASESQQEQPEKESLVKSAAIANGHVVEPAEESQHEEKADAGDSDRAASDAEVKIVNGESEVRAAGQETESSAPHEVNSNITNGEVKSDATADEMKSNEVNGEINGAGDVTVSPSVLKSKGTWADVVSKADGAGKTAVNGVAGNITANGEAEE</sequence>
<evidence type="ECO:0000313" key="2">
    <source>
        <dbReference type="Proteomes" id="UP000504630"/>
    </source>
</evidence>
<protein>
    <submittedName>
        <fullName evidence="3">Uncharacterized protein LOC115013677</fullName>
    </submittedName>
</protein>
<reference evidence="3" key="1">
    <citation type="submission" date="2025-08" db="UniProtKB">
        <authorList>
            <consortium name="RefSeq"/>
        </authorList>
    </citation>
    <scope>IDENTIFICATION</scope>
</reference>
<proteinExistence type="predicted"/>
<feature type="compositionally biased region" description="Basic and acidic residues" evidence="1">
    <location>
        <begin position="190"/>
        <end position="211"/>
    </location>
</feature>
<dbReference type="AlphaFoldDB" id="A0A6J2QE97"/>
<feature type="region of interest" description="Disordered" evidence="1">
    <location>
        <begin position="133"/>
        <end position="272"/>
    </location>
</feature>
<evidence type="ECO:0000313" key="3">
    <source>
        <dbReference type="RefSeq" id="XP_029295991.1"/>
    </source>
</evidence>
<feature type="compositionally biased region" description="Polar residues" evidence="1">
    <location>
        <begin position="226"/>
        <end position="243"/>
    </location>
</feature>
<feature type="compositionally biased region" description="Basic and acidic residues" evidence="1">
    <location>
        <begin position="244"/>
        <end position="255"/>
    </location>
</feature>
<dbReference type="KEGG" id="cgob:115013677"/>
<evidence type="ECO:0000256" key="1">
    <source>
        <dbReference type="SAM" id="MobiDB-lite"/>
    </source>
</evidence>
<accession>A0A6J2QE97</accession>
<dbReference type="InParanoid" id="A0A6J2QE97"/>
<dbReference type="RefSeq" id="XP_029295991.1">
    <property type="nucleotide sequence ID" value="XM_029440131.1"/>
</dbReference>
<dbReference type="GeneID" id="115013677"/>
<name>A0A6J2QE97_COTGO</name>